<keyword evidence="4" id="KW-0067">ATP-binding</keyword>
<protein>
    <recommendedName>
        <fullName evidence="7">AAA+ ATPase domain-containing protein</fullName>
    </recommendedName>
</protein>
<dbReference type="GO" id="GO:0016887">
    <property type="term" value="F:ATP hydrolysis activity"/>
    <property type="evidence" value="ECO:0007669"/>
    <property type="project" value="InterPro"/>
</dbReference>
<feature type="domain" description="AAA+ ATPase" evidence="7">
    <location>
        <begin position="1825"/>
        <end position="1962"/>
    </location>
</feature>
<feature type="region of interest" description="Disordered" evidence="6">
    <location>
        <begin position="1177"/>
        <end position="1230"/>
    </location>
</feature>
<dbReference type="EMBL" id="NPHW01002613">
    <property type="protein sequence ID" value="OXV11083.1"/>
    <property type="molecule type" value="Genomic_DNA"/>
</dbReference>
<organism evidence="8 9">
    <name type="scientific">Elaphomyces granulatus</name>
    <dbReference type="NCBI Taxonomy" id="519963"/>
    <lineage>
        <taxon>Eukaryota</taxon>
        <taxon>Fungi</taxon>
        <taxon>Dikarya</taxon>
        <taxon>Ascomycota</taxon>
        <taxon>Pezizomycotina</taxon>
        <taxon>Eurotiomycetes</taxon>
        <taxon>Eurotiomycetidae</taxon>
        <taxon>Eurotiales</taxon>
        <taxon>Elaphomycetaceae</taxon>
        <taxon>Elaphomyces</taxon>
    </lineage>
</organism>
<keyword evidence="3" id="KW-0378">Hydrolase</keyword>
<dbReference type="FunFam" id="1.10.8.60:FF:000159">
    <property type="entry name" value="p-loop containing nucleoside triphosphate hydrolase protein"/>
    <property type="match status" value="1"/>
</dbReference>
<dbReference type="CDD" id="cd17936">
    <property type="entry name" value="EEXXEc_NFX1"/>
    <property type="match status" value="1"/>
</dbReference>
<reference evidence="8 9" key="1">
    <citation type="journal article" date="2015" name="Environ. Microbiol.">
        <title>Metagenome sequence of Elaphomyces granulatus from sporocarp tissue reveals Ascomycota ectomycorrhizal fingerprints of genome expansion and a Proteobacteria-rich microbiome.</title>
        <authorList>
            <person name="Quandt C.A."/>
            <person name="Kohler A."/>
            <person name="Hesse C.N."/>
            <person name="Sharpton T.J."/>
            <person name="Martin F."/>
            <person name="Spatafora J.W."/>
        </authorList>
    </citation>
    <scope>NUCLEOTIDE SEQUENCE [LARGE SCALE GENOMIC DNA]</scope>
    <source>
        <strain evidence="8 9">OSC145934</strain>
    </source>
</reference>
<dbReference type="InterPro" id="IPR047187">
    <property type="entry name" value="SF1_C_Upf1"/>
</dbReference>
<evidence type="ECO:0000256" key="4">
    <source>
        <dbReference type="ARBA" id="ARBA00022840"/>
    </source>
</evidence>
<dbReference type="Proteomes" id="UP000243515">
    <property type="component" value="Unassembled WGS sequence"/>
</dbReference>
<dbReference type="FunFam" id="3.40.50.300:FF:001660">
    <property type="entry name" value="NF-X1 finger and helicase protein, putative"/>
    <property type="match status" value="1"/>
</dbReference>
<dbReference type="Pfam" id="PF17866">
    <property type="entry name" value="AAA_lid_6"/>
    <property type="match status" value="2"/>
</dbReference>
<dbReference type="InterPro" id="IPR050773">
    <property type="entry name" value="CbxX/CfxQ_RuBisCO_ESX"/>
</dbReference>
<dbReference type="InterPro" id="IPR041677">
    <property type="entry name" value="DNA2/NAM7_AAA_11"/>
</dbReference>
<gene>
    <name evidence="8" type="ORF">Egran_01155</name>
</gene>
<keyword evidence="2" id="KW-0547">Nucleotide-binding</keyword>
<dbReference type="SMART" id="SM00382">
    <property type="entry name" value="AAA"/>
    <property type="match status" value="4"/>
</dbReference>
<dbReference type="InterPro" id="IPR041679">
    <property type="entry name" value="DNA2/NAM7-like_C"/>
</dbReference>
<feature type="non-terminal residue" evidence="8">
    <location>
        <position position="2042"/>
    </location>
</feature>
<evidence type="ECO:0000313" key="9">
    <source>
        <dbReference type="Proteomes" id="UP000243515"/>
    </source>
</evidence>
<keyword evidence="5" id="KW-0175">Coiled coil</keyword>
<dbReference type="InterPro" id="IPR027417">
    <property type="entry name" value="P-loop_NTPase"/>
</dbReference>
<feature type="domain" description="AAA+ ATPase" evidence="7">
    <location>
        <begin position="474"/>
        <end position="792"/>
    </location>
</feature>
<comment type="caution">
    <text evidence="8">The sequence shown here is derived from an EMBL/GenBank/DDBJ whole genome shotgun (WGS) entry which is preliminary data.</text>
</comment>
<dbReference type="Pfam" id="PF13086">
    <property type="entry name" value="AAA_11"/>
    <property type="match status" value="1"/>
</dbReference>
<evidence type="ECO:0000256" key="2">
    <source>
        <dbReference type="ARBA" id="ARBA00022741"/>
    </source>
</evidence>
<dbReference type="PANTHER" id="PTHR43392:SF2">
    <property type="entry name" value="AAA-TYPE ATPASE FAMILY PROTEIN _ ANKYRIN REPEAT FAMILY PROTEIN"/>
    <property type="match status" value="1"/>
</dbReference>
<dbReference type="Gene3D" id="1.10.8.60">
    <property type="match status" value="2"/>
</dbReference>
<evidence type="ECO:0000256" key="1">
    <source>
        <dbReference type="ARBA" id="ARBA00010378"/>
    </source>
</evidence>
<dbReference type="Pfam" id="PF13087">
    <property type="entry name" value="AAA_12"/>
    <property type="match status" value="1"/>
</dbReference>
<feature type="coiled-coil region" evidence="5">
    <location>
        <begin position="1132"/>
        <end position="1176"/>
    </location>
</feature>
<dbReference type="CDD" id="cd06008">
    <property type="entry name" value="NF-X1-zinc-finger"/>
    <property type="match status" value="1"/>
</dbReference>
<feature type="compositionally biased region" description="Basic and acidic residues" evidence="6">
    <location>
        <begin position="1214"/>
        <end position="1225"/>
    </location>
</feature>
<dbReference type="Gene3D" id="3.40.50.300">
    <property type="entry name" value="P-loop containing nucleotide triphosphate hydrolases"/>
    <property type="match status" value="5"/>
</dbReference>
<dbReference type="FunFam" id="3.40.50.300:FF:000216">
    <property type="entry name" value="Type VII secretion ATPase EccA"/>
    <property type="match status" value="3"/>
</dbReference>
<evidence type="ECO:0000313" key="8">
    <source>
        <dbReference type="EMBL" id="OXV11083.1"/>
    </source>
</evidence>
<keyword evidence="3" id="KW-0347">Helicase</keyword>
<evidence type="ECO:0000256" key="3">
    <source>
        <dbReference type="ARBA" id="ARBA00022806"/>
    </source>
</evidence>
<evidence type="ECO:0000259" key="7">
    <source>
        <dbReference type="SMART" id="SM00382"/>
    </source>
</evidence>
<accession>A0A232M3W0</accession>
<keyword evidence="9" id="KW-1185">Reference proteome</keyword>
<proteinExistence type="inferred from homology"/>
<dbReference type="InterPro" id="IPR000641">
    <property type="entry name" value="CbxX/CfxQ"/>
</dbReference>
<dbReference type="CDD" id="cd18808">
    <property type="entry name" value="SF1_C_Upf1"/>
    <property type="match status" value="1"/>
</dbReference>
<dbReference type="PRINTS" id="PR00819">
    <property type="entry name" value="CBXCFQXSUPER"/>
</dbReference>
<feature type="domain" description="AAA+ ATPase" evidence="7">
    <location>
        <begin position="1546"/>
        <end position="1690"/>
    </location>
</feature>
<sequence>MSTRSDRLSKHLILVEQGKKKVEKVSDAKLLLEALCDQPDHLRCIEKLVSFPNTLDALQNSFRVDLSSGFVNGSASEFLTYLQDPGIESFCNGQFVRKIVSCIAYPPTFWDVFLEAHNQKVLTEQAELGFAWLLLNLLSSPTCSDDIVQIAKENALNRSFLDSSSRRIRTIGYRIDNILKTTSATLIDADGYRPGGRHDNDFENFREITILPTPDEIASNDLPFYRRADEIYNVTADHRPAMHYDNQFRLLREDLLAELRNDLQIARGQKKGRRSPYRIDGLVLWGVNCGDPNRQKQCCLAFKCNNGLPQLSRLSKTEREKKIDEDRNLLKHQAFGCLLNGTDVVAFATVDRNESSLPDDVPTLVLDITAQDGLNRILTCASTGTTLAFIVVNTAVFAYEPILQRLQGMTEFPMSDCLLSSEPSQQALSLTERLSTVVGQITATEGKQLGYMLGTKREIALDSSQLRSLLAGLEQSVSIIQGPPGTGKSFIGALLAKTLHDFTDHTLMVLCYTNHALDQFLEDLMDIGIPDSSMVRLGFKSTPRTKALGLYEQSMGTGSGSLSWYFIQERRQELDKLDNELKSRMKEFKGASANKSEMLEYLEFSCDSDFYEAFVLPEEESGMQRVDRRGRKIDKYYLWDRWVKGQDAGAFQGRVNPDHVRIWRMPTLSRQEFFAKWQQEISSESRARIVGLIEKCNSIKKELDEYFYHKKNSEILQRKRVIAFTTTAAAKYNRALRAAKPGVILVEEAGEILESHVLTAMTSDTQQLVLIGDHKQLRPKISNYNLSVEKGDGYDLNRSLFERLVIRGFPHTSLSKQHRMRPEISRLVRSLTYPDLQDAEGTRNRPALRGFQNDVVFVNHGHLETDLQNVKEKRDPTATCSKQNLFEVQMVLMVVRYLGQQGYGTDDIIILTPYLGQLSLLRRELSKTNDPILNDLDSNDLVNAGLLDPGSAKLTRQPIRISTIDNYQGEECNIVVATLTRSNASADIGFMAAAERVNVLLSRARNSLIMIGNADTFRGSRKGRPTWQPLFDLLREHRHVYDGFPLKCERHPDRKVAIREPKEFQTECPDGGCLDPCSSPLPCGIHNCALRCHRLDDHSKMKCMKIMENEAIESEKRRTKDLELETKRQAIQREHARKLLEIEKNIEEERQKLKDVEDEKERRNVLAQKAKDLEKLKAAAGSVRQPPSDPRPRKAADGTPKSSDSGSISVPSVARDEWEQQKRMEGQSNEALDSLMGMIGLEEVKNSFMSIKAKVDTVVRQGVSLKDERLGVALLGNPGTGKTTVARLYAKFLSSVGAIPGSHVVETSGSKLASEGILGCEKHLEEIRSNGGGALFIDEAYQLTSGNNTGGGSVLDFLLTEVENLTGKIVFIIAGYNKNMETFFAHNPGIPSRFPIGMQFKDYTDLELQKILQHRMNHKYDGRMKVEEGIGGLYVRIVARRIGRGRGREGFGNARAVHNVFARMTERQARRLQQERGAGKQPDDMLLTKEDLLGPDPHSVLKENPAWVKLQSLTGLESVKQSVRSLFDTIQFNYQRELEEKPLVEYSLNKVLVGNPGTGKTTVAKIYGKILADVGFLSNGEVVVKNPSDFVGDVLGASETTTRGILAATLGKVLVIDEAYMLAGNSSASESSSPSDPYKTAVIDTLVAEVQSVPGDDRCVLLLGYKDQMEKMFQDVNPGLSRRFPMSSAFHFDDYTDDDLQKILDLKLEQAGFDATSEAKKVVRECLSRARNRANFGNAGEVDILLDQAKLRHQQRLTSRQTKCIDTLEPLDFDPNFDRGERAAMNCRKLFEGVVGCDDLIAQLEGYQRIARNVKKLGMDPREQIPFNFLFRGPPGTGKTSTARRMGQIFYDMGLLATTEVVESSATDLVGQYVGHTGPKTGKLFEKALGKVLFIDEAYRLADGAFGKEAMDELVDCLTKPKYCQKLVTILAGYDDDINRLMSSNPGLTSRFPETVSFTNLTPEQCWKLFQNCLRIGHIDSNVVQNPRVAFKDTILEFFKLLSKLPAWGNARDVQTVAKVVTGKVLSNSTEDGEANFVVTEK</sequence>
<dbReference type="Pfam" id="PF00004">
    <property type="entry name" value="AAA"/>
    <property type="match status" value="3"/>
</dbReference>
<dbReference type="FunFam" id="1.10.8.60:FF:000160">
    <property type="entry name" value="WGS project CABT00000000 data, contig 2.55"/>
    <property type="match status" value="1"/>
</dbReference>
<dbReference type="GO" id="GO:0004386">
    <property type="term" value="F:helicase activity"/>
    <property type="evidence" value="ECO:0007669"/>
    <property type="project" value="InterPro"/>
</dbReference>
<comment type="similarity">
    <text evidence="1">Belongs to the CbxX/CfxQ family.</text>
</comment>
<feature type="domain" description="AAA+ ATPase" evidence="7">
    <location>
        <begin position="1268"/>
        <end position="1402"/>
    </location>
</feature>
<dbReference type="GO" id="GO:0005524">
    <property type="term" value="F:ATP binding"/>
    <property type="evidence" value="ECO:0007669"/>
    <property type="project" value="UniProtKB-KW"/>
</dbReference>
<feature type="compositionally biased region" description="Low complexity" evidence="6">
    <location>
        <begin position="1202"/>
        <end position="1212"/>
    </location>
</feature>
<dbReference type="InterPro" id="IPR041627">
    <property type="entry name" value="AAA_lid_6"/>
</dbReference>
<dbReference type="PANTHER" id="PTHR43392">
    <property type="entry name" value="AAA-TYPE ATPASE FAMILY PROTEIN / ANKYRIN REPEAT FAMILY PROTEIN"/>
    <property type="match status" value="1"/>
</dbReference>
<evidence type="ECO:0000256" key="6">
    <source>
        <dbReference type="SAM" id="MobiDB-lite"/>
    </source>
</evidence>
<dbReference type="OrthoDB" id="2423195at2759"/>
<dbReference type="InterPro" id="IPR003593">
    <property type="entry name" value="AAA+_ATPase"/>
</dbReference>
<dbReference type="SUPFAM" id="SSF52540">
    <property type="entry name" value="P-loop containing nucleoside triphosphate hydrolases"/>
    <property type="match status" value="4"/>
</dbReference>
<dbReference type="CDD" id="cd00009">
    <property type="entry name" value="AAA"/>
    <property type="match status" value="3"/>
</dbReference>
<name>A0A232M3W0_9EURO</name>
<evidence type="ECO:0000256" key="5">
    <source>
        <dbReference type="SAM" id="Coils"/>
    </source>
</evidence>
<dbReference type="InterPro" id="IPR003959">
    <property type="entry name" value="ATPase_AAA_core"/>
</dbReference>